<keyword evidence="1" id="KW-1133">Transmembrane helix</keyword>
<evidence type="ECO:0000313" key="2">
    <source>
        <dbReference type="EMBL" id="OEL13138.1"/>
    </source>
</evidence>
<keyword evidence="1" id="KW-0472">Membrane</keyword>
<organism evidence="2 3">
    <name type="scientific">Dichanthelium oligosanthes</name>
    <dbReference type="NCBI Taxonomy" id="888268"/>
    <lineage>
        <taxon>Eukaryota</taxon>
        <taxon>Viridiplantae</taxon>
        <taxon>Streptophyta</taxon>
        <taxon>Embryophyta</taxon>
        <taxon>Tracheophyta</taxon>
        <taxon>Spermatophyta</taxon>
        <taxon>Magnoliopsida</taxon>
        <taxon>Liliopsida</taxon>
        <taxon>Poales</taxon>
        <taxon>Poaceae</taxon>
        <taxon>PACMAD clade</taxon>
        <taxon>Panicoideae</taxon>
        <taxon>Panicodae</taxon>
        <taxon>Paniceae</taxon>
        <taxon>Dichantheliinae</taxon>
        <taxon>Dichanthelium</taxon>
    </lineage>
</organism>
<feature type="transmembrane region" description="Helical" evidence="1">
    <location>
        <begin position="41"/>
        <end position="61"/>
    </location>
</feature>
<sequence>MARHQTNCHWAIELLETVVIFVAGIATTTVAAVGFLKSGSVAIVFLGGLPTVFFFAIGFRMSSAALRKRRSASRLQVEGDEEDGTLHRIPAHSPQ</sequence>
<keyword evidence="3" id="KW-1185">Reference proteome</keyword>
<protein>
    <submittedName>
        <fullName evidence="2">Uncharacterized protein</fullName>
    </submittedName>
</protein>
<gene>
    <name evidence="2" type="ORF">BAE44_0025843</name>
</gene>
<feature type="transmembrane region" description="Helical" evidence="1">
    <location>
        <begin position="12"/>
        <end position="35"/>
    </location>
</feature>
<proteinExistence type="predicted"/>
<dbReference type="AlphaFoldDB" id="A0A1E5UK03"/>
<dbReference type="EMBL" id="LWDX02074450">
    <property type="protein sequence ID" value="OEL13138.1"/>
    <property type="molecule type" value="Genomic_DNA"/>
</dbReference>
<comment type="caution">
    <text evidence="2">The sequence shown here is derived from an EMBL/GenBank/DDBJ whole genome shotgun (WGS) entry which is preliminary data.</text>
</comment>
<reference evidence="2 3" key="1">
    <citation type="submission" date="2016-09" db="EMBL/GenBank/DDBJ databases">
        <title>The draft genome of Dichanthelium oligosanthes: A C3 panicoid grass species.</title>
        <authorList>
            <person name="Studer A.J."/>
            <person name="Schnable J.C."/>
            <person name="Brutnell T.P."/>
        </authorList>
    </citation>
    <scope>NUCLEOTIDE SEQUENCE [LARGE SCALE GENOMIC DNA]</scope>
    <source>
        <strain evidence="3">cv. Kellogg 1175</strain>
        <tissue evidence="2">Leaf</tissue>
    </source>
</reference>
<name>A0A1E5UK03_9POAL</name>
<keyword evidence="1" id="KW-0812">Transmembrane</keyword>
<accession>A0A1E5UK03</accession>
<evidence type="ECO:0000256" key="1">
    <source>
        <dbReference type="SAM" id="Phobius"/>
    </source>
</evidence>
<dbReference type="Proteomes" id="UP000095767">
    <property type="component" value="Unassembled WGS sequence"/>
</dbReference>
<evidence type="ECO:0000313" key="3">
    <source>
        <dbReference type="Proteomes" id="UP000095767"/>
    </source>
</evidence>